<evidence type="ECO:0000313" key="2">
    <source>
        <dbReference type="Proteomes" id="UP000271098"/>
    </source>
</evidence>
<reference evidence="1 2" key="1">
    <citation type="submission" date="2018-11" db="EMBL/GenBank/DDBJ databases">
        <authorList>
            <consortium name="Pathogen Informatics"/>
        </authorList>
    </citation>
    <scope>NUCLEOTIDE SEQUENCE [LARGE SCALE GENOMIC DNA]</scope>
</reference>
<organism evidence="1 2">
    <name type="scientific">Gongylonema pulchrum</name>
    <dbReference type="NCBI Taxonomy" id="637853"/>
    <lineage>
        <taxon>Eukaryota</taxon>
        <taxon>Metazoa</taxon>
        <taxon>Ecdysozoa</taxon>
        <taxon>Nematoda</taxon>
        <taxon>Chromadorea</taxon>
        <taxon>Rhabditida</taxon>
        <taxon>Spirurina</taxon>
        <taxon>Spiruromorpha</taxon>
        <taxon>Spiruroidea</taxon>
        <taxon>Gongylonematidae</taxon>
        <taxon>Gongylonema</taxon>
    </lineage>
</organism>
<dbReference type="AlphaFoldDB" id="A0A3P6TK38"/>
<gene>
    <name evidence="1" type="ORF">GPUH_LOCUS8926</name>
</gene>
<sequence length="82" mass="9329">MTQGDSYSQMTAVCHYLFTMGKKRDYDLIENGLAKFNGKWTTTIQLAACVRNERILRKAVQQIIATRNAAIYNAVLQVLQKC</sequence>
<keyword evidence="2" id="KW-1185">Reference proteome</keyword>
<accession>A0A3P6TK38</accession>
<protein>
    <submittedName>
        <fullName evidence="1">Uncharacterized protein</fullName>
    </submittedName>
</protein>
<dbReference type="Proteomes" id="UP000271098">
    <property type="component" value="Unassembled WGS sequence"/>
</dbReference>
<dbReference type="EMBL" id="UYRT01027469">
    <property type="protein sequence ID" value="VDK66378.1"/>
    <property type="molecule type" value="Genomic_DNA"/>
</dbReference>
<evidence type="ECO:0000313" key="1">
    <source>
        <dbReference type="EMBL" id="VDK66378.1"/>
    </source>
</evidence>
<name>A0A3P6TK38_9BILA</name>
<proteinExistence type="predicted"/>
<dbReference type="OrthoDB" id="5809993at2759"/>